<evidence type="ECO:0000313" key="3">
    <source>
        <dbReference type="Proteomes" id="UP000487350"/>
    </source>
</evidence>
<protein>
    <submittedName>
        <fullName evidence="2">Uncharacterized protein</fullName>
    </submittedName>
</protein>
<evidence type="ECO:0000313" key="2">
    <source>
        <dbReference type="EMBL" id="MRD46446.1"/>
    </source>
</evidence>
<keyword evidence="1" id="KW-1133">Transmembrane helix</keyword>
<accession>A0A844B565</accession>
<feature type="transmembrane region" description="Helical" evidence="1">
    <location>
        <begin position="40"/>
        <end position="57"/>
    </location>
</feature>
<keyword evidence="3" id="KW-1185">Reference proteome</keyword>
<feature type="transmembrane region" description="Helical" evidence="1">
    <location>
        <begin position="96"/>
        <end position="118"/>
    </location>
</feature>
<keyword evidence="1" id="KW-0812">Transmembrane</keyword>
<dbReference type="Proteomes" id="UP000487350">
    <property type="component" value="Unassembled WGS sequence"/>
</dbReference>
<feature type="transmembrane region" description="Helical" evidence="1">
    <location>
        <begin position="69"/>
        <end position="90"/>
    </location>
</feature>
<evidence type="ECO:0000256" key="1">
    <source>
        <dbReference type="SAM" id="Phobius"/>
    </source>
</evidence>
<gene>
    <name evidence="2" type="ORF">GHT07_04110</name>
</gene>
<organism evidence="2 3">
    <name type="scientific">Caenimonas koreensis DSM 17982</name>
    <dbReference type="NCBI Taxonomy" id="1121255"/>
    <lineage>
        <taxon>Bacteria</taxon>
        <taxon>Pseudomonadati</taxon>
        <taxon>Pseudomonadota</taxon>
        <taxon>Betaproteobacteria</taxon>
        <taxon>Burkholderiales</taxon>
        <taxon>Comamonadaceae</taxon>
        <taxon>Caenimonas</taxon>
    </lineage>
</organism>
<feature type="transmembrane region" description="Helical" evidence="1">
    <location>
        <begin position="15"/>
        <end position="34"/>
    </location>
</feature>
<sequence length="122" mass="13034">MDKPADDSLNSRSRIVDWCAAGAVYACLVGAALFVGSQDLVWLSGLLAIPMLAVLWITPGMALVDKLKLASPIAYAMPALLCVVWVVQFPDKTQNFLLGGACGVVYMLCFDMAAKLLAAKLR</sequence>
<dbReference type="AlphaFoldDB" id="A0A844B565"/>
<dbReference type="EMBL" id="WJBU01000003">
    <property type="protein sequence ID" value="MRD46446.1"/>
    <property type="molecule type" value="Genomic_DNA"/>
</dbReference>
<name>A0A844B565_9BURK</name>
<comment type="caution">
    <text evidence="2">The sequence shown here is derived from an EMBL/GenBank/DDBJ whole genome shotgun (WGS) entry which is preliminary data.</text>
</comment>
<dbReference type="RefSeq" id="WP_153583791.1">
    <property type="nucleotide sequence ID" value="NZ_WJBU01000003.1"/>
</dbReference>
<proteinExistence type="predicted"/>
<keyword evidence="1" id="KW-0472">Membrane</keyword>
<reference evidence="2 3" key="1">
    <citation type="submission" date="2019-11" db="EMBL/GenBank/DDBJ databases">
        <title>Caenimonas koreensis gen. nov., sp. nov., isolated from activated sludge.</title>
        <authorList>
            <person name="Seung H.R."/>
        </authorList>
    </citation>
    <scope>NUCLEOTIDE SEQUENCE [LARGE SCALE GENOMIC DNA]</scope>
    <source>
        <strain evidence="2 3">EMB320</strain>
    </source>
</reference>